<dbReference type="AlphaFoldDB" id="A0A8H5M2K8"/>
<reference evidence="2 3" key="1">
    <citation type="journal article" date="2020" name="ISME J.">
        <title>Uncovering the hidden diversity of litter-decomposition mechanisms in mushroom-forming fungi.</title>
        <authorList>
            <person name="Floudas D."/>
            <person name="Bentzer J."/>
            <person name="Ahren D."/>
            <person name="Johansson T."/>
            <person name="Persson P."/>
            <person name="Tunlid A."/>
        </authorList>
    </citation>
    <scope>NUCLEOTIDE SEQUENCE [LARGE SCALE GENOMIC DNA]</scope>
    <source>
        <strain evidence="2 3">CBS 661.87</strain>
    </source>
</reference>
<dbReference type="Proteomes" id="UP000565441">
    <property type="component" value="Unassembled WGS sequence"/>
</dbReference>
<keyword evidence="3" id="KW-1185">Reference proteome</keyword>
<proteinExistence type="predicted"/>
<protein>
    <submittedName>
        <fullName evidence="2">Uncharacterized protein</fullName>
    </submittedName>
</protein>
<dbReference type="EMBL" id="JAACJP010000019">
    <property type="protein sequence ID" value="KAF5378472.1"/>
    <property type="molecule type" value="Genomic_DNA"/>
</dbReference>
<sequence>MQFTPAQCLSTSRHANFDILSSGIGVLKDAEWCGAPRRGVVPAPEALPDLPRARYAMSKPPATFKVPGESGRPPKFDLLSSADRCRGPGYQLKGGVLHRGMLNSPSRAEQCVGAVPLYLFVVAHLYPIFFLPPIIVTGKGIRLGSGAEYIDIFHARLHIRQIPTSTFFHPPITVTIQGGSVGCCSESSDEAYILPPTRCAGVRSVLKLTYLRDRCTPRNPIAIVRYRMPKAKRAPPDHNSPPDPQLPWSSF</sequence>
<evidence type="ECO:0000256" key="1">
    <source>
        <dbReference type="SAM" id="MobiDB-lite"/>
    </source>
</evidence>
<evidence type="ECO:0000313" key="3">
    <source>
        <dbReference type="Proteomes" id="UP000565441"/>
    </source>
</evidence>
<organism evidence="2 3">
    <name type="scientific">Tricholomella constricta</name>
    <dbReference type="NCBI Taxonomy" id="117010"/>
    <lineage>
        <taxon>Eukaryota</taxon>
        <taxon>Fungi</taxon>
        <taxon>Dikarya</taxon>
        <taxon>Basidiomycota</taxon>
        <taxon>Agaricomycotina</taxon>
        <taxon>Agaricomycetes</taxon>
        <taxon>Agaricomycetidae</taxon>
        <taxon>Agaricales</taxon>
        <taxon>Tricholomatineae</taxon>
        <taxon>Lyophyllaceae</taxon>
        <taxon>Tricholomella</taxon>
    </lineage>
</organism>
<accession>A0A8H5M2K8</accession>
<gene>
    <name evidence="2" type="ORF">D9615_007089</name>
</gene>
<feature type="region of interest" description="Disordered" evidence="1">
    <location>
        <begin position="231"/>
        <end position="251"/>
    </location>
</feature>
<evidence type="ECO:0000313" key="2">
    <source>
        <dbReference type="EMBL" id="KAF5378472.1"/>
    </source>
</evidence>
<name>A0A8H5M2K8_9AGAR</name>
<comment type="caution">
    <text evidence="2">The sequence shown here is derived from an EMBL/GenBank/DDBJ whole genome shotgun (WGS) entry which is preliminary data.</text>
</comment>